<dbReference type="InterPro" id="IPR050765">
    <property type="entry name" value="Riboflavin_Biosynth_HTPR"/>
</dbReference>
<comment type="similarity">
    <text evidence="3">Belongs to the HTP reductase family.</text>
</comment>
<dbReference type="OMA" id="HYLRYHH"/>
<dbReference type="GO" id="GO:0009231">
    <property type="term" value="P:riboflavin biosynthetic process"/>
    <property type="evidence" value="ECO:0007669"/>
    <property type="project" value="UniProtKB-KW"/>
</dbReference>
<evidence type="ECO:0000256" key="11">
    <source>
        <dbReference type="ARBA" id="ARBA00047550"/>
    </source>
</evidence>
<keyword evidence="8" id="KW-0560">Oxidoreductase</keyword>
<gene>
    <name evidence="14" type="ORF">DIURU_003509</name>
</gene>
<keyword evidence="6" id="KW-0686">Riboflavin biosynthesis</keyword>
<dbReference type="PANTHER" id="PTHR38011">
    <property type="entry name" value="DIHYDROFOLATE REDUCTASE FAMILY PROTEIN (AFU_ORTHOLOGUE AFUA_8G06820)"/>
    <property type="match status" value="1"/>
</dbReference>
<evidence type="ECO:0000256" key="10">
    <source>
        <dbReference type="ARBA" id="ARBA00031630"/>
    </source>
</evidence>
<dbReference type="SUPFAM" id="SSF53597">
    <property type="entry name" value="Dihydrofolate reductase-like"/>
    <property type="match status" value="1"/>
</dbReference>
<protein>
    <recommendedName>
        <fullName evidence="5">2,5-diamino-6-ribosylamino-4(3H)-pyrimidinone 5'-phosphate reductase</fullName>
        <ecNumber evidence="4">1.1.1.302</ecNumber>
    </recommendedName>
    <alternativeName>
        <fullName evidence="10">2,5-diamino-6-(5-phospho-D-ribosylamino)pyrimidin-4(3H)-one reductase</fullName>
    </alternativeName>
    <alternativeName>
        <fullName evidence="9">2,5-diamino-6-ribitylamino-4(3H)-pyrimidinone 5'-phosphate synthase</fullName>
    </alternativeName>
</protein>
<evidence type="ECO:0000256" key="1">
    <source>
        <dbReference type="ARBA" id="ARBA00003555"/>
    </source>
</evidence>
<dbReference type="AlphaFoldDB" id="A0A642ULF9"/>
<accession>A0A642ULF9</accession>
<dbReference type="Proteomes" id="UP000449547">
    <property type="component" value="Unassembled WGS sequence"/>
</dbReference>
<dbReference type="InterPro" id="IPR002734">
    <property type="entry name" value="RibDG_C"/>
</dbReference>
<dbReference type="GeneID" id="54782160"/>
<comment type="pathway">
    <text evidence="2">Cofactor biosynthesis; riboflavin biosynthesis.</text>
</comment>
<comment type="caution">
    <text evidence="14">The sequence shown here is derived from an EMBL/GenBank/DDBJ whole genome shotgun (WGS) entry which is preliminary data.</text>
</comment>
<sequence length="251" mass="27640">MSLTPLPEDLKEFLEPYLPSAPKNSSHPFVTLTWAQSLDSKISAAPGVRTVISHAETKTMTHYLRSRHQAILIGVGTALADDPKLTCRYPDDTKPSTIFPFVVDPKGRWDYSKSTLYQLNKEKKAWAPYIITSEQVDDGGLLESMGGRRIILPLRDSDSLQNRLANWEFILSAMRGYGVESVMIEGGATIINDLLVSGLVDSIITTVGPVFLGSEGVNVSPPSAIERLRDVRWWTGVQDAVVAGRLPEETT</sequence>
<evidence type="ECO:0000256" key="12">
    <source>
        <dbReference type="ARBA" id="ARBA00049020"/>
    </source>
</evidence>
<dbReference type="EC" id="1.1.1.302" evidence="4"/>
<organism evidence="14 15">
    <name type="scientific">Diutina rugosa</name>
    <name type="common">Yeast</name>
    <name type="synonym">Candida rugosa</name>
    <dbReference type="NCBI Taxonomy" id="5481"/>
    <lineage>
        <taxon>Eukaryota</taxon>
        <taxon>Fungi</taxon>
        <taxon>Dikarya</taxon>
        <taxon>Ascomycota</taxon>
        <taxon>Saccharomycotina</taxon>
        <taxon>Pichiomycetes</taxon>
        <taxon>Debaryomycetaceae</taxon>
        <taxon>Diutina</taxon>
    </lineage>
</organism>
<evidence type="ECO:0000256" key="9">
    <source>
        <dbReference type="ARBA" id="ARBA00030073"/>
    </source>
</evidence>
<proteinExistence type="inferred from homology"/>
<evidence type="ECO:0000313" key="15">
    <source>
        <dbReference type="Proteomes" id="UP000449547"/>
    </source>
</evidence>
<keyword evidence="15" id="KW-1185">Reference proteome</keyword>
<feature type="domain" description="Bacterial bifunctional deaminase-reductase C-terminal" evidence="13">
    <location>
        <begin position="28"/>
        <end position="241"/>
    </location>
</feature>
<evidence type="ECO:0000256" key="7">
    <source>
        <dbReference type="ARBA" id="ARBA00022857"/>
    </source>
</evidence>
<dbReference type="RefSeq" id="XP_034011762.1">
    <property type="nucleotide sequence ID" value="XM_034156279.1"/>
</dbReference>
<evidence type="ECO:0000256" key="3">
    <source>
        <dbReference type="ARBA" id="ARBA00009723"/>
    </source>
</evidence>
<name>A0A642ULF9_DIURU</name>
<evidence type="ECO:0000313" key="14">
    <source>
        <dbReference type="EMBL" id="KAA8901139.1"/>
    </source>
</evidence>
<dbReference type="EMBL" id="SWFT01000105">
    <property type="protein sequence ID" value="KAA8901139.1"/>
    <property type="molecule type" value="Genomic_DNA"/>
</dbReference>
<evidence type="ECO:0000256" key="2">
    <source>
        <dbReference type="ARBA" id="ARBA00005104"/>
    </source>
</evidence>
<evidence type="ECO:0000259" key="13">
    <source>
        <dbReference type="Pfam" id="PF01872"/>
    </source>
</evidence>
<dbReference type="GO" id="GO:0008703">
    <property type="term" value="F:5-amino-6-(5-phosphoribosylamino)uracil reductase activity"/>
    <property type="evidence" value="ECO:0007669"/>
    <property type="project" value="InterPro"/>
</dbReference>
<comment type="catalytic activity">
    <reaction evidence="11">
        <text>2,5-diamino-6-(1-D-ribitylamino)pyrimidin-4(3H)-one 5'-phosphate + NAD(+) = 2,5-diamino-6-(1-D-ribosylamino)pyrimidin-4(3H)-one 5'-phosphate + NADH + H(+)</text>
        <dbReference type="Rhea" id="RHEA:27274"/>
        <dbReference type="ChEBI" id="CHEBI:15378"/>
        <dbReference type="ChEBI" id="CHEBI:57540"/>
        <dbReference type="ChEBI" id="CHEBI:57945"/>
        <dbReference type="ChEBI" id="CHEBI:58890"/>
        <dbReference type="ChEBI" id="CHEBI:59545"/>
        <dbReference type="EC" id="1.1.1.302"/>
    </reaction>
</comment>
<dbReference type="PANTHER" id="PTHR38011:SF7">
    <property type="entry name" value="2,5-DIAMINO-6-RIBOSYLAMINO-4(3H)-PYRIMIDINONE 5'-PHOSPHATE REDUCTASE"/>
    <property type="match status" value="1"/>
</dbReference>
<dbReference type="OrthoDB" id="5432at2759"/>
<dbReference type="Gene3D" id="3.40.430.10">
    <property type="entry name" value="Dihydrofolate Reductase, subunit A"/>
    <property type="match status" value="1"/>
</dbReference>
<dbReference type="VEuPathDB" id="FungiDB:DIURU_003509"/>
<dbReference type="InterPro" id="IPR024072">
    <property type="entry name" value="DHFR-like_dom_sf"/>
</dbReference>
<reference evidence="14 15" key="1">
    <citation type="submission" date="2019-07" db="EMBL/GenBank/DDBJ databases">
        <title>Genome assembly of two rare yeast pathogens: Diutina rugosa and Trichomonascus ciferrii.</title>
        <authorList>
            <person name="Mixao V."/>
            <person name="Saus E."/>
            <person name="Hansen A."/>
            <person name="Lass-Flor C."/>
            <person name="Gabaldon T."/>
        </authorList>
    </citation>
    <scope>NUCLEOTIDE SEQUENCE [LARGE SCALE GENOMIC DNA]</scope>
    <source>
        <strain evidence="14 15">CBS 613</strain>
    </source>
</reference>
<evidence type="ECO:0000256" key="6">
    <source>
        <dbReference type="ARBA" id="ARBA00022619"/>
    </source>
</evidence>
<keyword evidence="7" id="KW-0521">NADP</keyword>
<evidence type="ECO:0000256" key="4">
    <source>
        <dbReference type="ARBA" id="ARBA00012851"/>
    </source>
</evidence>
<comment type="function">
    <text evidence="1">Catalyzes an early step in riboflavin biosynthesis, the NADPH-dependent reduction of the ribose side chain of 2,5-diamino-6-ribosylamino-4(3H)-pyrimidinone 5'-phosphate, yielding 2,5-diamino-6-ribitylamino-4(3H)-pyrimidinone 5'-phosphate.</text>
</comment>
<dbReference type="Pfam" id="PF01872">
    <property type="entry name" value="RibD_C"/>
    <property type="match status" value="1"/>
</dbReference>
<evidence type="ECO:0000256" key="8">
    <source>
        <dbReference type="ARBA" id="ARBA00023002"/>
    </source>
</evidence>
<comment type="catalytic activity">
    <reaction evidence="12">
        <text>2,5-diamino-6-(1-D-ribitylamino)pyrimidin-4(3H)-one 5'-phosphate + NADP(+) = 2,5-diamino-6-(1-D-ribosylamino)pyrimidin-4(3H)-one 5'-phosphate + NADPH + H(+)</text>
        <dbReference type="Rhea" id="RHEA:27278"/>
        <dbReference type="ChEBI" id="CHEBI:15378"/>
        <dbReference type="ChEBI" id="CHEBI:57783"/>
        <dbReference type="ChEBI" id="CHEBI:58349"/>
        <dbReference type="ChEBI" id="CHEBI:58890"/>
        <dbReference type="ChEBI" id="CHEBI:59545"/>
        <dbReference type="EC" id="1.1.1.302"/>
    </reaction>
</comment>
<evidence type="ECO:0000256" key="5">
    <source>
        <dbReference type="ARBA" id="ARBA00015035"/>
    </source>
</evidence>